<dbReference type="InterPro" id="IPR006045">
    <property type="entry name" value="Cupin_1"/>
</dbReference>
<sequence>MNYVSIKFQRLKVTYVVCCNVVRVNGHACLDPKKATTDHFFFEGLYKPGNTSNPLGTFINRSTVDKIPWLTTLDVSTVRVDYALHGIVPSHRHPRASKIFIALDGEVLVGFVTSDPENKLFSKG</sequence>
<accession>A0A8S0QCF1</accession>
<gene>
    <name evidence="2" type="ORF">OLEA9_D001834</name>
</gene>
<reference evidence="2 3" key="1">
    <citation type="submission" date="2019-12" db="EMBL/GenBank/DDBJ databases">
        <authorList>
            <person name="Alioto T."/>
            <person name="Alioto T."/>
            <person name="Gomez Garrido J."/>
        </authorList>
    </citation>
    <scope>NUCLEOTIDE SEQUENCE [LARGE SCALE GENOMIC DNA]</scope>
</reference>
<dbReference type="Gene3D" id="2.60.120.10">
    <property type="entry name" value="Jelly Rolls"/>
    <property type="match status" value="1"/>
</dbReference>
<dbReference type="InterPro" id="IPR011051">
    <property type="entry name" value="RmlC_Cupin_sf"/>
</dbReference>
<feature type="non-terminal residue" evidence="2">
    <location>
        <position position="124"/>
    </location>
</feature>
<comment type="caution">
    <text evidence="2">The sequence shown here is derived from an EMBL/GenBank/DDBJ whole genome shotgun (WGS) entry which is preliminary data.</text>
</comment>
<name>A0A8S0QCF1_OLEEU</name>
<dbReference type="OrthoDB" id="1921208at2759"/>
<keyword evidence="3" id="KW-1185">Reference proteome</keyword>
<dbReference type="Pfam" id="PF00190">
    <property type="entry name" value="Cupin_1"/>
    <property type="match status" value="1"/>
</dbReference>
<organism evidence="2 3">
    <name type="scientific">Olea europaea subsp. europaea</name>
    <dbReference type="NCBI Taxonomy" id="158383"/>
    <lineage>
        <taxon>Eukaryota</taxon>
        <taxon>Viridiplantae</taxon>
        <taxon>Streptophyta</taxon>
        <taxon>Embryophyta</taxon>
        <taxon>Tracheophyta</taxon>
        <taxon>Spermatophyta</taxon>
        <taxon>Magnoliopsida</taxon>
        <taxon>eudicotyledons</taxon>
        <taxon>Gunneridae</taxon>
        <taxon>Pentapetalae</taxon>
        <taxon>asterids</taxon>
        <taxon>lamiids</taxon>
        <taxon>Lamiales</taxon>
        <taxon>Oleaceae</taxon>
        <taxon>Oleeae</taxon>
        <taxon>Olea</taxon>
    </lineage>
</organism>
<evidence type="ECO:0000313" key="2">
    <source>
        <dbReference type="EMBL" id="CAA2962935.1"/>
    </source>
</evidence>
<protein>
    <submittedName>
        <fullName evidence="2">Germin 2-1</fullName>
    </submittedName>
</protein>
<dbReference type="SUPFAM" id="SSF51182">
    <property type="entry name" value="RmlC-like cupins"/>
    <property type="match status" value="1"/>
</dbReference>
<evidence type="ECO:0000259" key="1">
    <source>
        <dbReference type="Pfam" id="PF00190"/>
    </source>
</evidence>
<proteinExistence type="predicted"/>
<evidence type="ECO:0000313" key="3">
    <source>
        <dbReference type="Proteomes" id="UP000594638"/>
    </source>
</evidence>
<dbReference type="AlphaFoldDB" id="A0A8S0QCF1"/>
<dbReference type="PANTHER" id="PTHR31238">
    <property type="entry name" value="GERMIN-LIKE PROTEIN SUBFAMILY 3 MEMBER 3"/>
    <property type="match status" value="1"/>
</dbReference>
<dbReference type="Gramene" id="OE9D001834T1">
    <property type="protein sequence ID" value="OE9D001834C1"/>
    <property type="gene ID" value="OE9D001834"/>
</dbReference>
<dbReference type="InterPro" id="IPR014710">
    <property type="entry name" value="RmlC-like_jellyroll"/>
</dbReference>
<dbReference type="Proteomes" id="UP000594638">
    <property type="component" value="Unassembled WGS sequence"/>
</dbReference>
<dbReference type="EMBL" id="CACTIH010001806">
    <property type="protein sequence ID" value="CAA2962935.1"/>
    <property type="molecule type" value="Genomic_DNA"/>
</dbReference>
<feature type="domain" description="Cupin type-1" evidence="1">
    <location>
        <begin position="44"/>
        <end position="123"/>
    </location>
</feature>